<keyword evidence="4" id="KW-0067">ATP-binding</keyword>
<dbReference type="CDD" id="cd02166">
    <property type="entry name" value="NMNAT_Archaea"/>
    <property type="match status" value="1"/>
</dbReference>
<dbReference type="KEGG" id="omr:OXIME_001045"/>
<dbReference type="EC" id="2.7.7.1" evidence="4 5"/>
<comment type="pathway">
    <text evidence="4">Cofactor biosynthesis; NAD(+) biosynthesis; NAD(+) from nicotinamide D-ribonucleotide: step 1/1.</text>
</comment>
<dbReference type="InterPro" id="IPR004821">
    <property type="entry name" value="Cyt_trans-like"/>
</dbReference>
<dbReference type="EMBL" id="CP133772">
    <property type="protein sequence ID" value="WYY00473.1"/>
    <property type="molecule type" value="Genomic_DNA"/>
</dbReference>
<dbReference type="NCBIfam" id="NF002243">
    <property type="entry name" value="PRK01153.1"/>
    <property type="match status" value="1"/>
</dbReference>
<name>A0AAX4NHJ6_9ARCH</name>
<dbReference type="PANTHER" id="PTHR21342:SF0">
    <property type="entry name" value="BIFUNCTIONAL NMN ADENYLYLTRANSFERASE_NUDIX HYDROLASE"/>
    <property type="match status" value="1"/>
</dbReference>
<comment type="subcellular location">
    <subcellularLocation>
        <location evidence="4">Cytoplasm</location>
    </subcellularLocation>
</comment>
<dbReference type="GO" id="GO:0005524">
    <property type="term" value="F:ATP binding"/>
    <property type="evidence" value="ECO:0007669"/>
    <property type="project" value="UniProtKB-KW"/>
</dbReference>
<evidence type="ECO:0000256" key="1">
    <source>
        <dbReference type="ARBA" id="ARBA00010124"/>
    </source>
</evidence>
<gene>
    <name evidence="7" type="ORF">OXIME_001045</name>
</gene>
<reference evidence="7 8" key="1">
    <citation type="submission" date="2023-09" db="EMBL/GenBank/DDBJ databases">
        <authorList>
            <person name="Golyshina O.V."/>
            <person name="Lunev E.A."/>
            <person name="Bargiela R."/>
            <person name="Gaines M.C."/>
            <person name="Daum B."/>
            <person name="Bale N.J."/>
            <person name="Koenen M."/>
            <person name="Sinninghe Damst J.S."/>
            <person name="Yakimov M."/>
            <person name="Golyshin P.N."/>
        </authorList>
    </citation>
    <scope>NUCLEOTIDE SEQUENCE [LARGE SCALE GENOMIC DNA]</scope>
    <source>
        <strain evidence="7 8">M1</strain>
    </source>
</reference>
<dbReference type="Proteomes" id="UP001451606">
    <property type="component" value="Chromosome"/>
</dbReference>
<keyword evidence="4" id="KW-0662">Pyridine nucleotide biosynthesis</keyword>
<organism evidence="7 8">
    <name type="scientific">Oxyplasma meridianum</name>
    <dbReference type="NCBI Taxonomy" id="3073602"/>
    <lineage>
        <taxon>Archaea</taxon>
        <taxon>Methanobacteriati</taxon>
        <taxon>Thermoplasmatota</taxon>
        <taxon>Thermoplasmata</taxon>
        <taxon>Thermoplasmatales</taxon>
        <taxon>Thermoplasmataceae</taxon>
        <taxon>Oxyplasma</taxon>
    </lineage>
</organism>
<dbReference type="GO" id="GO:0005737">
    <property type="term" value="C:cytoplasm"/>
    <property type="evidence" value="ECO:0007669"/>
    <property type="project" value="UniProtKB-SubCell"/>
</dbReference>
<keyword evidence="8" id="KW-1185">Reference proteome</keyword>
<dbReference type="RefSeq" id="WP_393970810.1">
    <property type="nucleotide sequence ID" value="NZ_CP133772.1"/>
</dbReference>
<accession>A0AAX4NHJ6</accession>
<dbReference type="InterPro" id="IPR014729">
    <property type="entry name" value="Rossmann-like_a/b/a_fold"/>
</dbReference>
<dbReference type="GeneID" id="95967782"/>
<feature type="domain" description="Cytidyltransferase-like" evidence="6">
    <location>
        <begin position="6"/>
        <end position="134"/>
    </location>
</feature>
<evidence type="ECO:0000256" key="5">
    <source>
        <dbReference type="NCBIfam" id="TIGR01527"/>
    </source>
</evidence>
<dbReference type="PANTHER" id="PTHR21342">
    <property type="entry name" value="PHOSPHOPANTETHEINE ADENYLYLTRANSFERASE"/>
    <property type="match status" value="1"/>
</dbReference>
<keyword evidence="2 4" id="KW-0808">Transferase</keyword>
<dbReference type="NCBIfam" id="TIGR00125">
    <property type="entry name" value="cyt_tran_rel"/>
    <property type="match status" value="1"/>
</dbReference>
<comment type="catalytic activity">
    <reaction evidence="4">
        <text>beta-nicotinamide D-ribonucleotide + ATP + H(+) = diphosphate + NAD(+)</text>
        <dbReference type="Rhea" id="RHEA:21360"/>
        <dbReference type="ChEBI" id="CHEBI:14649"/>
        <dbReference type="ChEBI" id="CHEBI:15378"/>
        <dbReference type="ChEBI" id="CHEBI:30616"/>
        <dbReference type="ChEBI" id="CHEBI:33019"/>
        <dbReference type="ChEBI" id="CHEBI:57540"/>
        <dbReference type="EC" id="2.7.7.1"/>
    </reaction>
</comment>
<dbReference type="Gene3D" id="3.40.50.620">
    <property type="entry name" value="HUPs"/>
    <property type="match status" value="1"/>
</dbReference>
<sequence>MARAFVVGRFQPFHNGHLEVIRSILKENSSVIIGIGSAQYSHTLKDPFTAGERHLMITTTLEKEGLYDYYLVPIEDVNSNPLWVAHVESLTPRFNRVYTNNSLVRRLFLEKGYEVTSMGLINRESWSGTRIREKMINGQDWKKDVPKSVAEIINEIDGVNRIRDLAKTDEDA</sequence>
<dbReference type="AlphaFoldDB" id="A0AAX4NHJ6"/>
<dbReference type="NCBIfam" id="TIGR01527">
    <property type="entry name" value="arch_NMN_Atrans"/>
    <property type="match status" value="1"/>
</dbReference>
<evidence type="ECO:0000256" key="4">
    <source>
        <dbReference type="HAMAP-Rule" id="MF_00243"/>
    </source>
</evidence>
<evidence type="ECO:0000259" key="6">
    <source>
        <dbReference type="Pfam" id="PF01467"/>
    </source>
</evidence>
<evidence type="ECO:0000313" key="8">
    <source>
        <dbReference type="Proteomes" id="UP001451606"/>
    </source>
</evidence>
<dbReference type="GO" id="GO:0000309">
    <property type="term" value="F:nicotinamide-nucleotide adenylyltransferase activity"/>
    <property type="evidence" value="ECO:0007669"/>
    <property type="project" value="UniProtKB-UniRule"/>
</dbReference>
<evidence type="ECO:0000313" key="7">
    <source>
        <dbReference type="EMBL" id="WYY00473.1"/>
    </source>
</evidence>
<proteinExistence type="inferred from homology"/>
<dbReference type="GO" id="GO:0009435">
    <property type="term" value="P:NAD+ biosynthetic process"/>
    <property type="evidence" value="ECO:0007669"/>
    <property type="project" value="UniProtKB-UniRule"/>
</dbReference>
<dbReference type="SUPFAM" id="SSF52374">
    <property type="entry name" value="Nucleotidylyl transferase"/>
    <property type="match status" value="1"/>
</dbReference>
<keyword evidence="4" id="KW-0963">Cytoplasm</keyword>
<dbReference type="Pfam" id="PF01467">
    <property type="entry name" value="CTP_transf_like"/>
    <property type="match status" value="1"/>
</dbReference>
<keyword evidence="3 4" id="KW-0548">Nucleotidyltransferase</keyword>
<keyword evidence="4" id="KW-0547">Nucleotide-binding</keyword>
<keyword evidence="4" id="KW-0520">NAD</keyword>
<comment type="similarity">
    <text evidence="1 4">Belongs to the archaeal NMN adenylyltransferase family.</text>
</comment>
<evidence type="ECO:0000256" key="2">
    <source>
        <dbReference type="ARBA" id="ARBA00022679"/>
    </source>
</evidence>
<dbReference type="InterPro" id="IPR006418">
    <property type="entry name" value="NMN_Atrans_arc"/>
</dbReference>
<evidence type="ECO:0000256" key="3">
    <source>
        <dbReference type="ARBA" id="ARBA00022695"/>
    </source>
</evidence>
<dbReference type="HAMAP" id="MF_00243">
    <property type="entry name" value="NMN_adenylyltr"/>
    <property type="match status" value="1"/>
</dbReference>
<protein>
    <recommendedName>
        <fullName evidence="4 5">Nicotinamide-nucleotide adenylyltransferase</fullName>
        <ecNumber evidence="4 5">2.7.7.1</ecNumber>
    </recommendedName>
    <alternativeName>
        <fullName evidence="4">NAD(+) diphosphorylase</fullName>
    </alternativeName>
    <alternativeName>
        <fullName evidence="4">NAD(+) pyrophosphorylase</fullName>
    </alternativeName>
    <alternativeName>
        <fullName evidence="4">NMN adenylyltransferase</fullName>
    </alternativeName>
</protein>